<evidence type="ECO:0000313" key="3">
    <source>
        <dbReference type="Proteomes" id="UP000229390"/>
    </source>
</evidence>
<evidence type="ECO:0000256" key="1">
    <source>
        <dbReference type="SAM" id="Phobius"/>
    </source>
</evidence>
<dbReference type="AlphaFoldDB" id="A0A2M6SZX8"/>
<feature type="transmembrane region" description="Helical" evidence="1">
    <location>
        <begin position="12"/>
        <end position="30"/>
    </location>
</feature>
<comment type="caution">
    <text evidence="2">The sequence shown here is derived from an EMBL/GenBank/DDBJ whole genome shotgun (WGS) entry which is preliminary data.</text>
</comment>
<reference evidence="3" key="1">
    <citation type="submission" date="2017-09" db="EMBL/GenBank/DDBJ databases">
        <title>Depth-based differentiation of microbial function through sediment-hosted aquifers and enrichment of novel symbionts in the deep terrestrial subsurface.</title>
        <authorList>
            <person name="Probst A.J."/>
            <person name="Ladd B."/>
            <person name="Jarett J.K."/>
            <person name="Geller-Mcgrath D.E."/>
            <person name="Sieber C.M.K."/>
            <person name="Emerson J.B."/>
            <person name="Anantharaman K."/>
            <person name="Thomas B.C."/>
            <person name="Malmstrom R."/>
            <person name="Stieglmeier M."/>
            <person name="Klingl A."/>
            <person name="Woyke T."/>
            <person name="Ryan C.M."/>
            <person name="Banfield J.F."/>
        </authorList>
    </citation>
    <scope>NUCLEOTIDE SEQUENCE [LARGE SCALE GENOMIC DNA]</scope>
</reference>
<evidence type="ECO:0000313" key="2">
    <source>
        <dbReference type="EMBL" id="PIS38639.1"/>
    </source>
</evidence>
<keyword evidence="1" id="KW-0812">Transmembrane</keyword>
<keyword evidence="1" id="KW-0472">Membrane</keyword>
<name>A0A2M6SZX8_9BACT</name>
<sequence length="173" mass="19222">MPKLNELVQSKTLMAVVFIFAVFIILLFVFKLGIMVGERKAEFSCAWGENYQRNFGGPKQGFFGNLPPKALDRQLMPTGSAAGPIIQVNISTSSSQTATLVVQGQDEIERQVLVDEKTIIKRYREDIEASDLKTGEFVVVIGKPNDQGQIQAELIRVMPPQPTGFNRLRQAPL</sequence>
<keyword evidence="1" id="KW-1133">Transmembrane helix</keyword>
<dbReference type="EMBL" id="PEYE01000042">
    <property type="protein sequence ID" value="PIS38639.1"/>
    <property type="molecule type" value="Genomic_DNA"/>
</dbReference>
<dbReference type="Proteomes" id="UP000229390">
    <property type="component" value="Unassembled WGS sequence"/>
</dbReference>
<organism evidence="2 3">
    <name type="scientific">Candidatus Nealsonbacteria bacterium CG08_land_8_20_14_0_20_43_11</name>
    <dbReference type="NCBI Taxonomy" id="1974706"/>
    <lineage>
        <taxon>Bacteria</taxon>
        <taxon>Candidatus Nealsoniibacteriota</taxon>
    </lineage>
</organism>
<proteinExistence type="predicted"/>
<evidence type="ECO:0008006" key="4">
    <source>
        <dbReference type="Google" id="ProtNLM"/>
    </source>
</evidence>
<protein>
    <recommendedName>
        <fullName evidence="4">DUF5666 domain-containing protein</fullName>
    </recommendedName>
</protein>
<gene>
    <name evidence="2" type="ORF">COT34_02565</name>
</gene>
<accession>A0A2M6SZX8</accession>